<reference evidence="2" key="1">
    <citation type="journal article" date="2019" name="Int. J. Syst. Evol. Microbiol.">
        <title>The Global Catalogue of Microorganisms (GCM) 10K type strain sequencing project: providing services to taxonomists for standard genome sequencing and annotation.</title>
        <authorList>
            <consortium name="The Broad Institute Genomics Platform"/>
            <consortium name="The Broad Institute Genome Sequencing Center for Infectious Disease"/>
            <person name="Wu L."/>
            <person name="Ma J."/>
        </authorList>
    </citation>
    <scope>NUCLEOTIDE SEQUENCE [LARGE SCALE GENOMIC DNA]</scope>
    <source>
        <strain evidence="2">JCM 18200</strain>
    </source>
</reference>
<proteinExistence type="predicted"/>
<organism evidence="1 2">
    <name type="scientific">Olivibacter ginsenosidimutans</name>
    <dbReference type="NCBI Taxonomy" id="1176537"/>
    <lineage>
        <taxon>Bacteria</taxon>
        <taxon>Pseudomonadati</taxon>
        <taxon>Bacteroidota</taxon>
        <taxon>Sphingobacteriia</taxon>
        <taxon>Sphingobacteriales</taxon>
        <taxon>Sphingobacteriaceae</taxon>
        <taxon>Olivibacter</taxon>
    </lineage>
</organism>
<dbReference type="Proteomes" id="UP001501411">
    <property type="component" value="Unassembled WGS sequence"/>
</dbReference>
<dbReference type="EMBL" id="BAABIQ010000001">
    <property type="protein sequence ID" value="GAA4778423.1"/>
    <property type="molecule type" value="Genomic_DNA"/>
</dbReference>
<keyword evidence="2" id="KW-1185">Reference proteome</keyword>
<accession>A0ABP9ADV0</accession>
<evidence type="ECO:0000313" key="2">
    <source>
        <dbReference type="Proteomes" id="UP001501411"/>
    </source>
</evidence>
<comment type="caution">
    <text evidence="1">The sequence shown here is derived from an EMBL/GenBank/DDBJ whole genome shotgun (WGS) entry which is preliminary data.</text>
</comment>
<gene>
    <name evidence="1" type="ORF">GCM10023231_01230</name>
</gene>
<dbReference type="RefSeq" id="WP_345229737.1">
    <property type="nucleotide sequence ID" value="NZ_BAABIQ010000001.1"/>
</dbReference>
<protein>
    <submittedName>
        <fullName evidence="1">Uncharacterized protein</fullName>
    </submittedName>
</protein>
<evidence type="ECO:0000313" key="1">
    <source>
        <dbReference type="EMBL" id="GAA4778423.1"/>
    </source>
</evidence>
<sequence length="129" mass="14448">MEKVPFNALGVQRLLQQLYALDRAALQVEIDALQASLQQWVLAHFTLNDRQQRDLANMDDTFAQLLSAELAESFALQQPVNLVKTGKEEEDPGEGVGKLYGLSRSTQHLYSETLGVRQNSTLILSISYQ</sequence>
<name>A0ABP9ADV0_9SPHI</name>